<keyword evidence="2" id="KW-1185">Reference proteome</keyword>
<dbReference type="Proteomes" id="UP000218796">
    <property type="component" value="Unassembled WGS sequence"/>
</dbReference>
<dbReference type="OrthoDB" id="1632915at2"/>
<reference evidence="1 2" key="1">
    <citation type="submission" date="2017-08" db="EMBL/GenBank/DDBJ databases">
        <title>Draft Genome Sequence of Hafnia alvei CITHA-6 Isolated from Raw Bovine Milk.</title>
        <authorList>
            <person name="Culligan E.P."/>
            <person name="Mcsweeney A."/>
            <person name="O'Doherty C."/>
            <person name="Gleeson E."/>
            <person name="O'Riordan D."/>
            <person name="Sleator R.D."/>
        </authorList>
    </citation>
    <scope>NUCLEOTIDE SEQUENCE [LARGE SCALE GENOMIC DNA]</scope>
    <source>
        <strain evidence="1 2">CITHA-6</strain>
    </source>
</reference>
<dbReference type="Gene3D" id="1.10.1740.160">
    <property type="match status" value="3"/>
</dbReference>
<organism evidence="1 2">
    <name type="scientific">Hafnia paralvei</name>
    <dbReference type="NCBI Taxonomy" id="546367"/>
    <lineage>
        <taxon>Bacteria</taxon>
        <taxon>Pseudomonadati</taxon>
        <taxon>Pseudomonadota</taxon>
        <taxon>Gammaproteobacteria</taxon>
        <taxon>Enterobacterales</taxon>
        <taxon>Hafniaceae</taxon>
        <taxon>Hafnia</taxon>
    </lineage>
</organism>
<proteinExistence type="predicted"/>
<gene>
    <name evidence="1" type="ORF">CJD50_22135</name>
</gene>
<dbReference type="InterPro" id="IPR032427">
    <property type="entry name" value="P22_portal"/>
</dbReference>
<dbReference type="AlphaFoldDB" id="A0A2A2M6P0"/>
<name>A0A2A2M6P0_9GAMM</name>
<evidence type="ECO:0000313" key="2">
    <source>
        <dbReference type="Proteomes" id="UP000218796"/>
    </source>
</evidence>
<dbReference type="EMBL" id="NQMS01000018">
    <property type="protein sequence ID" value="PAV94139.1"/>
    <property type="molecule type" value="Genomic_DNA"/>
</dbReference>
<dbReference type="RefSeq" id="WP_095661777.1">
    <property type="nucleotide sequence ID" value="NZ_NQMS01000018.1"/>
</dbReference>
<comment type="caution">
    <text evidence="1">The sequence shown here is derived from an EMBL/GenBank/DDBJ whole genome shotgun (WGS) entry which is preliminary data.</text>
</comment>
<evidence type="ECO:0000313" key="1">
    <source>
        <dbReference type="EMBL" id="PAV94139.1"/>
    </source>
</evidence>
<protein>
    <submittedName>
        <fullName evidence="1">Portal protein</fullName>
    </submittedName>
</protein>
<sequence>MADNERLNSILCQFDIDWSSGDEARTEATNDLYFSRVSQWDDWLSEYTTLQYRGQFDVVRPVVRKLVAEMRKNPIDVLYRPKDGASPDAADTLMGMYRTDMRHNAARSAINVAVREQIECGVGHWRLVTEYEDNNLTSRNQVIRRRPLHESCSHVVWDCNSKEQDKSDAKHCTVIQPFSTEGWKVFAEENDIDPDIFPTFQSPDMGWMFPWISKDVVYVGEYYEVEEKNEKVFIYLDPLTGEPVSYYQRDIKDVIDDLADKGFVKVAEKKVKRRRVYKSLITCSEILKDRELIAGEHIPIVPAYGEWGFAGDKEVYEGVVRLTKDGQRLRNMIMSFNADIVARTPKKKPIFWPEQIEGYEYMYGGNDDYPYYLLNRTDENNGDLPVQPISYMENPEVPQANAYMLEAATAAVKEVASLGVDSEAANGQVAFDTVNQLNMRADLETYVFQDNLATAFRRDGEIYQSMVNDIYDVPRNVTVTLEDGTEKDVQVMTQTVDMQSGDVVTLNDIRGRYECYTDTGPSFQSMKEQNRAEIQELLTKVPQGTPEWQMLLLQYFTLLDGKGVEMMREYANKQLVMMGLKKPETPEEIEMVQQAQQQPKDPSPEQIAAQGQMLMGQAELIKAQNQQAQIQVDAAKVESQNQLNAAKVAEIFNDMNLDKQAEFREFLKLMGQFQQQRSDDARYNADLLLKDADQTHSQRMDFANLLRQVKTPSGGVAENPQ</sequence>
<dbReference type="Pfam" id="PF16510">
    <property type="entry name" value="P22_portal"/>
    <property type="match status" value="1"/>
</dbReference>
<accession>A0A2A2M6P0</accession>
<dbReference type="Gene3D" id="6.10.280.90">
    <property type="match status" value="1"/>
</dbReference>